<sequence length="263" mass="29413">MSFFLAFTSACSNPEYDFKSKEVIEYESEELDTCLLVEEVEGDSVKDYHRQENKITINGNEVTCSTVNVRKLGKHETVIKVNGIKHTMFFEVEDTISPDITVEDEYIVEQDNEYFNFEKMVSIVDLYDNKPIIGFTGNYDLSKPGEYIVKVSAKDSSDNESDKDVKIKVVEKEVVVKEEIVYQPNPNEQGGNVSDSSQTTAGSQSGSTPNAISPLAEMYFSIEEGYNMETAFNACRFYRGSNGGSCTPYNGPDGLYGGHVYQP</sequence>
<feature type="compositionally biased region" description="Low complexity" evidence="1">
    <location>
        <begin position="194"/>
        <end position="208"/>
    </location>
</feature>
<feature type="compositionally biased region" description="Polar residues" evidence="1">
    <location>
        <begin position="184"/>
        <end position="193"/>
    </location>
</feature>
<gene>
    <name evidence="2" type="ORF">J2S15_004002</name>
</gene>
<feature type="region of interest" description="Disordered" evidence="1">
    <location>
        <begin position="181"/>
        <end position="210"/>
    </location>
</feature>
<evidence type="ECO:0000256" key="1">
    <source>
        <dbReference type="SAM" id="MobiDB-lite"/>
    </source>
</evidence>
<dbReference type="Proteomes" id="UP001230220">
    <property type="component" value="Unassembled WGS sequence"/>
</dbReference>
<dbReference type="Gene3D" id="2.60.40.10">
    <property type="entry name" value="Immunoglobulins"/>
    <property type="match status" value="1"/>
</dbReference>
<comment type="caution">
    <text evidence="2">The sequence shown here is derived from an EMBL/GenBank/DDBJ whole genome shotgun (WGS) entry which is preliminary data.</text>
</comment>
<protein>
    <submittedName>
        <fullName evidence="2">Uncharacterized protein</fullName>
    </submittedName>
</protein>
<dbReference type="EMBL" id="JAUSUR010000010">
    <property type="protein sequence ID" value="MDQ0363241.1"/>
    <property type="molecule type" value="Genomic_DNA"/>
</dbReference>
<dbReference type="InterPro" id="IPR013783">
    <property type="entry name" value="Ig-like_fold"/>
</dbReference>
<evidence type="ECO:0000313" key="3">
    <source>
        <dbReference type="Proteomes" id="UP001230220"/>
    </source>
</evidence>
<accession>A0ABU0E8L5</accession>
<evidence type="ECO:0000313" key="2">
    <source>
        <dbReference type="EMBL" id="MDQ0363241.1"/>
    </source>
</evidence>
<dbReference type="RefSeq" id="WP_307412063.1">
    <property type="nucleotide sequence ID" value="NZ_JAUSUR010000010.1"/>
</dbReference>
<proteinExistence type="predicted"/>
<name>A0ABU0E8L5_9FIRM</name>
<organism evidence="2 3">
    <name type="scientific">Breznakia pachnodae</name>
    <dbReference type="NCBI Taxonomy" id="265178"/>
    <lineage>
        <taxon>Bacteria</taxon>
        <taxon>Bacillati</taxon>
        <taxon>Bacillota</taxon>
        <taxon>Erysipelotrichia</taxon>
        <taxon>Erysipelotrichales</taxon>
        <taxon>Erysipelotrichaceae</taxon>
        <taxon>Breznakia</taxon>
    </lineage>
</organism>
<reference evidence="2 3" key="1">
    <citation type="submission" date="2023-07" db="EMBL/GenBank/DDBJ databases">
        <title>Genomic Encyclopedia of Type Strains, Phase IV (KMG-IV): sequencing the most valuable type-strain genomes for metagenomic binning, comparative biology and taxonomic classification.</title>
        <authorList>
            <person name="Goeker M."/>
        </authorList>
    </citation>
    <scope>NUCLEOTIDE SEQUENCE [LARGE SCALE GENOMIC DNA]</scope>
    <source>
        <strain evidence="2 3">DSM 16784</strain>
    </source>
</reference>
<keyword evidence="3" id="KW-1185">Reference proteome</keyword>